<dbReference type="GeneID" id="64593359"/>
<organism evidence="1 2">
    <name type="scientific">Suillus plorans</name>
    <dbReference type="NCBI Taxonomy" id="116603"/>
    <lineage>
        <taxon>Eukaryota</taxon>
        <taxon>Fungi</taxon>
        <taxon>Dikarya</taxon>
        <taxon>Basidiomycota</taxon>
        <taxon>Agaricomycotina</taxon>
        <taxon>Agaricomycetes</taxon>
        <taxon>Agaricomycetidae</taxon>
        <taxon>Boletales</taxon>
        <taxon>Suillineae</taxon>
        <taxon>Suillaceae</taxon>
        <taxon>Suillus</taxon>
    </lineage>
</organism>
<reference evidence="1" key="1">
    <citation type="journal article" date="2020" name="New Phytol.">
        <title>Comparative genomics reveals dynamic genome evolution in host specialist ectomycorrhizal fungi.</title>
        <authorList>
            <person name="Lofgren L.A."/>
            <person name="Nguyen N.H."/>
            <person name="Vilgalys R."/>
            <person name="Ruytinx J."/>
            <person name="Liao H.L."/>
            <person name="Branco S."/>
            <person name="Kuo A."/>
            <person name="LaButti K."/>
            <person name="Lipzen A."/>
            <person name="Andreopoulos W."/>
            <person name="Pangilinan J."/>
            <person name="Riley R."/>
            <person name="Hundley H."/>
            <person name="Na H."/>
            <person name="Barry K."/>
            <person name="Grigoriev I.V."/>
            <person name="Stajich J.E."/>
            <person name="Kennedy P.G."/>
        </authorList>
    </citation>
    <scope>NUCLEOTIDE SEQUENCE</scope>
    <source>
        <strain evidence="1">S12</strain>
    </source>
</reference>
<proteinExistence type="predicted"/>
<gene>
    <name evidence="1" type="ORF">HD556DRAFT_1303390</name>
</gene>
<dbReference type="RefSeq" id="XP_041166442.1">
    <property type="nucleotide sequence ID" value="XM_041299595.1"/>
</dbReference>
<evidence type="ECO:0000313" key="1">
    <source>
        <dbReference type="EMBL" id="KAG1804827.1"/>
    </source>
</evidence>
<dbReference type="OrthoDB" id="2677564at2759"/>
<name>A0A9P7DWP5_9AGAM</name>
<protein>
    <submittedName>
        <fullName evidence="1">Uncharacterized protein</fullName>
    </submittedName>
</protein>
<dbReference type="AlphaFoldDB" id="A0A9P7DWP5"/>
<dbReference type="Proteomes" id="UP000719766">
    <property type="component" value="Unassembled WGS sequence"/>
</dbReference>
<sequence length="183" mass="20714">MGERRETPQSMVKTFFYQVQQGISDVVTTQAFREVMWAALMRPISELAEVQGRMADLFPGDIQDWNGNLRCSTAQYLKAPQLHPRVMAACNGMYLCPEQFLPFSQAIKELPSLREVNVFGMDTKNGVPKVTTIQGVKRVKTLADILPIQINDIALDFPVPYVQFSFLAPSHHVEMHISHFTKS</sequence>
<keyword evidence="2" id="KW-1185">Reference proteome</keyword>
<accession>A0A9P7DWP5</accession>
<comment type="caution">
    <text evidence="1">The sequence shown here is derived from an EMBL/GenBank/DDBJ whole genome shotgun (WGS) entry which is preliminary data.</text>
</comment>
<dbReference type="EMBL" id="JABBWE010000003">
    <property type="protein sequence ID" value="KAG1804827.1"/>
    <property type="molecule type" value="Genomic_DNA"/>
</dbReference>
<evidence type="ECO:0000313" key="2">
    <source>
        <dbReference type="Proteomes" id="UP000719766"/>
    </source>
</evidence>